<accession>A0A365GV57</accession>
<proteinExistence type="predicted"/>
<dbReference type="Proteomes" id="UP000251891">
    <property type="component" value="Unassembled WGS sequence"/>
</dbReference>
<keyword evidence="2" id="KW-1185">Reference proteome</keyword>
<gene>
    <name evidence="1" type="ORF">DPM19_34005</name>
</gene>
<dbReference type="AlphaFoldDB" id="A0A365GV57"/>
<name>A0A365GV57_9ACTN</name>
<organism evidence="1 2">
    <name type="scientific">Actinomadura craniellae</name>
    <dbReference type="NCBI Taxonomy" id="2231787"/>
    <lineage>
        <taxon>Bacteria</taxon>
        <taxon>Bacillati</taxon>
        <taxon>Actinomycetota</taxon>
        <taxon>Actinomycetes</taxon>
        <taxon>Streptosporangiales</taxon>
        <taxon>Thermomonosporaceae</taxon>
        <taxon>Actinomadura</taxon>
    </lineage>
</organism>
<comment type="caution">
    <text evidence="1">The sequence shown here is derived from an EMBL/GenBank/DDBJ whole genome shotgun (WGS) entry which is preliminary data.</text>
</comment>
<reference evidence="1 2" key="1">
    <citation type="submission" date="2018-06" db="EMBL/GenBank/DDBJ databases">
        <title>Actinomadura craniellae sp. nov. isolated from marine sponge Craniella sp.</title>
        <authorList>
            <person name="Li L."/>
            <person name="Xu Q.H."/>
            <person name="Lin H.W."/>
            <person name="Lu Y.H."/>
        </authorList>
    </citation>
    <scope>NUCLEOTIDE SEQUENCE [LARGE SCALE GENOMIC DNA]</scope>
    <source>
        <strain evidence="1 2">LHW63021</strain>
    </source>
</reference>
<evidence type="ECO:0000313" key="1">
    <source>
        <dbReference type="EMBL" id="RAY10672.1"/>
    </source>
</evidence>
<dbReference type="EMBL" id="QLYX01000026">
    <property type="protein sequence ID" value="RAY10672.1"/>
    <property type="molecule type" value="Genomic_DNA"/>
</dbReference>
<evidence type="ECO:0000313" key="2">
    <source>
        <dbReference type="Proteomes" id="UP000251891"/>
    </source>
</evidence>
<sequence>MAKNDHEADQDLSPPNGCRWCGIEAYEHLQRWKPPVGWHQWEEPTVEQRKKRMLERRRRAKRGTGNLASSFTQPLAVARRILPATA</sequence>
<protein>
    <submittedName>
        <fullName evidence="1">Uncharacterized protein</fullName>
    </submittedName>
</protein>